<dbReference type="NCBIfam" id="TIGR03682">
    <property type="entry name" value="arCOG04112"/>
    <property type="match status" value="1"/>
</dbReference>
<evidence type="ECO:0000313" key="13">
    <source>
        <dbReference type="Proteomes" id="UP000050320"/>
    </source>
</evidence>
<protein>
    <recommendedName>
        <fullName evidence="3 10">2-(3-amino-3-carboxypropyl)histidine synthase</fullName>
        <ecNumber evidence="3 10">2.5.1.108</ecNumber>
    </recommendedName>
</protein>
<dbReference type="PIRSF" id="PIRSF004967">
    <property type="entry name" value="DPH1"/>
    <property type="match status" value="1"/>
</dbReference>
<dbReference type="GeneID" id="84221839"/>
<dbReference type="UniPathway" id="UPA00559"/>
<dbReference type="RefSeq" id="WP_048102160.1">
    <property type="nucleotide sequence ID" value="NZ_JBBYJF010000009.1"/>
</dbReference>
<reference evidence="12 13" key="2">
    <citation type="submission" date="2015-09" db="EMBL/GenBank/DDBJ databases">
        <title>Heavy metals and arsenic resistance mechanisms in polyextremophilic archaea of the family Ferroplasmaceae.</title>
        <authorList>
            <person name="Bulaev A.G."/>
            <person name="Kanygina A.V."/>
        </authorList>
    </citation>
    <scope>NUCLEOTIDE SEQUENCE [LARGE SCALE GENOMIC DNA]</scope>
    <source>
        <strain evidence="12 13">VT</strain>
    </source>
</reference>
<evidence type="ECO:0000313" key="14">
    <source>
        <dbReference type="Proteomes" id="UP000050515"/>
    </source>
</evidence>
<dbReference type="PANTHER" id="PTHR10762:SF1">
    <property type="entry name" value="2-(3-AMINO-3-CARBOXYPROPYL)HISTIDINE SYNTHASE SUBUNIT 1"/>
    <property type="match status" value="1"/>
</dbReference>
<keyword evidence="6 10" id="KW-0479">Metal-binding</keyword>
<comment type="pathway">
    <text evidence="2 10">Protein modification; peptidyl-diphthamide biosynthesis.</text>
</comment>
<evidence type="ECO:0000256" key="3">
    <source>
        <dbReference type="ARBA" id="ARBA00012221"/>
    </source>
</evidence>
<sequence length="344" mass="39461">MDKEEAFKQLKRMNAKKILLQIPDGLKPQAFDIFNYFASDFNVIVSSSSFYGACDIGNREIYEGVDCIVQLGHTEIPNINYPLPVIFIEYYYNTIEIDDSTFDVLKSDGINKIGLLSSVQYYNEMLYIKDRLERNGFSVYVGKNDGRLKYPGQVLGCNFSTAHSVSLYVDAFLLISTGLFHGIGVQLSSDDRDVYILDLNDKKIHNIRHDTDIFLKKRYARMERALNAKRFCVVVDTKIGQYRMKIANEIYEKLKALNKNVIMTSADNINPADFENFMCDAIIFTGCPRVPIDDEEKFKMPVLTPTEFDLIFGFKKSKRYVMDEIVSVDKQEENKNTETKGINA</sequence>
<reference evidence="11 14" key="1">
    <citation type="submission" date="2015-09" db="EMBL/GenBank/DDBJ databases">
        <title>Draft genome sequence of Acidiplasma aeolicum DSM 18409.</title>
        <authorList>
            <person name="Hemp J."/>
        </authorList>
    </citation>
    <scope>NUCLEOTIDE SEQUENCE [LARGE SCALE GENOMIC DNA]</scope>
    <source>
        <strain evidence="11 14">V</strain>
    </source>
</reference>
<dbReference type="InterPro" id="IPR042264">
    <property type="entry name" value="DPH1/DPH2_2"/>
</dbReference>
<evidence type="ECO:0000256" key="2">
    <source>
        <dbReference type="ARBA" id="ARBA00005156"/>
    </source>
</evidence>
<comment type="catalytic activity">
    <reaction evidence="9 10">
        <text>L-histidyl-[translation elongation factor 2] + S-adenosyl-L-methionine = 2-[(3S)-amino-3-carboxypropyl]-L-histidyl-[translation elongation factor 2] + S-methyl-5'-thioadenosine + H(+)</text>
        <dbReference type="Rhea" id="RHEA:36783"/>
        <dbReference type="Rhea" id="RHEA-COMP:9748"/>
        <dbReference type="Rhea" id="RHEA-COMP:9749"/>
        <dbReference type="ChEBI" id="CHEBI:15378"/>
        <dbReference type="ChEBI" id="CHEBI:17509"/>
        <dbReference type="ChEBI" id="CHEBI:29979"/>
        <dbReference type="ChEBI" id="CHEBI:59789"/>
        <dbReference type="ChEBI" id="CHEBI:73995"/>
        <dbReference type="EC" id="2.5.1.108"/>
    </reaction>
</comment>
<keyword evidence="13" id="KW-1185">Reference proteome</keyword>
<dbReference type="GO" id="GO:0046872">
    <property type="term" value="F:metal ion binding"/>
    <property type="evidence" value="ECO:0007669"/>
    <property type="project" value="UniProtKB-KW"/>
</dbReference>
<keyword evidence="7 10" id="KW-0408">Iron</keyword>
<dbReference type="PANTHER" id="PTHR10762">
    <property type="entry name" value="DIPHTHAMIDE BIOSYNTHESIS PROTEIN"/>
    <property type="match status" value="1"/>
</dbReference>
<keyword evidence="5 10" id="KW-0949">S-adenosyl-L-methionine</keyword>
<dbReference type="AlphaFoldDB" id="A0A0Q0WLA7"/>
<dbReference type="EMBL" id="LJCQ01000087">
    <property type="protein sequence ID" value="KPV47358.1"/>
    <property type="molecule type" value="Genomic_DNA"/>
</dbReference>
<gene>
    <name evidence="12" type="ORF">AOG54_02055</name>
    <name evidence="11" type="ORF">SE19_01420</name>
</gene>
<comment type="similarity">
    <text evidence="10">Belongs to the DPH1/DPH2 family.</text>
</comment>
<dbReference type="InterPro" id="IPR042265">
    <property type="entry name" value="DPH1/DPH2_3"/>
</dbReference>
<evidence type="ECO:0000256" key="7">
    <source>
        <dbReference type="ARBA" id="ARBA00023004"/>
    </source>
</evidence>
<evidence type="ECO:0000256" key="9">
    <source>
        <dbReference type="ARBA" id="ARBA00048403"/>
    </source>
</evidence>
<evidence type="ECO:0000256" key="1">
    <source>
        <dbReference type="ARBA" id="ARBA00001966"/>
    </source>
</evidence>
<evidence type="ECO:0000256" key="10">
    <source>
        <dbReference type="PIRNR" id="PIRNR004967"/>
    </source>
</evidence>
<dbReference type="Pfam" id="PF01866">
    <property type="entry name" value="Diphthamide_syn"/>
    <property type="match status" value="1"/>
</dbReference>
<dbReference type="Proteomes" id="UP000050320">
    <property type="component" value="Unassembled WGS sequence"/>
</dbReference>
<dbReference type="InterPro" id="IPR042263">
    <property type="entry name" value="DPH1/DPH2_1"/>
</dbReference>
<comment type="cofactor">
    <cofactor evidence="1 10">
        <name>[4Fe-4S] cluster</name>
        <dbReference type="ChEBI" id="CHEBI:49883"/>
    </cofactor>
</comment>
<keyword evidence="8 10" id="KW-0411">Iron-sulfur</keyword>
<accession>A0A0Q0WLA7</accession>
<dbReference type="Proteomes" id="UP000050515">
    <property type="component" value="Unassembled WGS sequence"/>
</dbReference>
<dbReference type="SFLD" id="SFLDS00032">
    <property type="entry name" value="Radical_SAM_3-amino-3-carboxyp"/>
    <property type="match status" value="1"/>
</dbReference>
<dbReference type="GO" id="GO:0090560">
    <property type="term" value="F:2-(3-amino-3-carboxypropyl)histidine synthase activity"/>
    <property type="evidence" value="ECO:0007669"/>
    <property type="project" value="UniProtKB-UniRule"/>
</dbReference>
<dbReference type="GO" id="GO:0051539">
    <property type="term" value="F:4 iron, 4 sulfur cluster binding"/>
    <property type="evidence" value="ECO:0007669"/>
    <property type="project" value="UniProtKB-UniRule"/>
</dbReference>
<keyword evidence="10" id="KW-0004">4Fe-4S</keyword>
<dbReference type="Gene3D" id="3.40.50.11860">
    <property type="entry name" value="Diphthamide synthesis DPH1/DPH2 domain 3"/>
    <property type="match status" value="1"/>
</dbReference>
<dbReference type="PATRIC" id="fig|507754.4.peg.1776"/>
<dbReference type="Gene3D" id="3.40.50.11850">
    <property type="entry name" value="Diphthamide synthesis DPH1/DPH2 domain 2"/>
    <property type="match status" value="1"/>
</dbReference>
<name>A0A0Q0WLA7_9ARCH</name>
<comment type="caution">
    <text evidence="12">The sequence shown here is derived from an EMBL/GenBank/DDBJ whole genome shotgun (WGS) entry which is preliminary data.</text>
</comment>
<evidence type="ECO:0000256" key="6">
    <source>
        <dbReference type="ARBA" id="ARBA00022723"/>
    </source>
</evidence>
<proteinExistence type="inferred from homology"/>
<evidence type="ECO:0000256" key="4">
    <source>
        <dbReference type="ARBA" id="ARBA00022679"/>
    </source>
</evidence>
<dbReference type="InterPro" id="IPR035435">
    <property type="entry name" value="DPH1/DPH2_euk_archaea"/>
</dbReference>
<evidence type="ECO:0000313" key="11">
    <source>
        <dbReference type="EMBL" id="KPV47358.1"/>
    </source>
</evidence>
<dbReference type="InterPro" id="IPR022428">
    <property type="entry name" value="Dph2_arc"/>
</dbReference>
<dbReference type="Gene3D" id="3.40.50.11840">
    <property type="entry name" value="Diphthamide synthesis DPH1/DPH2 domain 1"/>
    <property type="match status" value="1"/>
</dbReference>
<dbReference type="GO" id="GO:0017183">
    <property type="term" value="P:protein histidyl modification to diphthamide"/>
    <property type="evidence" value="ECO:0007669"/>
    <property type="project" value="UniProtKB-UniRule"/>
</dbReference>
<dbReference type="EC" id="2.5.1.108" evidence="3 10"/>
<comment type="function">
    <text evidence="10">Catalyzes the first step of diphthamide biosynthesis, i.e. the transfer of the 3-amino-3-carboxypropyl group from S-adenosyl-L-methionine (SAM) to the C2 position of the imidazole ring of the target histidine residue in translation elongation factor 2 (EF-2).</text>
</comment>
<dbReference type="EMBL" id="LKBG01000012">
    <property type="protein sequence ID" value="KQB36537.1"/>
    <property type="molecule type" value="Genomic_DNA"/>
</dbReference>
<evidence type="ECO:0000256" key="8">
    <source>
        <dbReference type="ARBA" id="ARBA00023014"/>
    </source>
</evidence>
<evidence type="ECO:0000313" key="12">
    <source>
        <dbReference type="EMBL" id="KQB36537.1"/>
    </source>
</evidence>
<organism evidence="12 13">
    <name type="scientific">Acidiplasma aeolicum</name>
    <dbReference type="NCBI Taxonomy" id="507754"/>
    <lineage>
        <taxon>Archaea</taxon>
        <taxon>Methanobacteriati</taxon>
        <taxon>Thermoplasmatota</taxon>
        <taxon>Thermoplasmata</taxon>
        <taxon>Thermoplasmatales</taxon>
        <taxon>Ferroplasmaceae</taxon>
        <taxon>Acidiplasma</taxon>
    </lineage>
</organism>
<dbReference type="NCBIfam" id="TIGR00322">
    <property type="entry name" value="diphth2_R"/>
    <property type="match status" value="1"/>
</dbReference>
<evidence type="ECO:0000256" key="5">
    <source>
        <dbReference type="ARBA" id="ARBA00022691"/>
    </source>
</evidence>
<dbReference type="InterPro" id="IPR016435">
    <property type="entry name" value="DPH1/DPH2"/>
</dbReference>
<keyword evidence="4 10" id="KW-0808">Transferase</keyword>
<dbReference type="OrthoDB" id="314at2157"/>